<dbReference type="AlphaFoldDB" id="A0AAN9R394"/>
<dbReference type="Proteomes" id="UP001367508">
    <property type="component" value="Unassembled WGS sequence"/>
</dbReference>
<reference evidence="1 2" key="1">
    <citation type="submission" date="2024-01" db="EMBL/GenBank/DDBJ databases">
        <title>The genomes of 5 underutilized Papilionoideae crops provide insights into root nodulation and disease resistanc.</title>
        <authorList>
            <person name="Jiang F."/>
        </authorList>
    </citation>
    <scope>NUCLEOTIDE SEQUENCE [LARGE SCALE GENOMIC DNA]</scope>
    <source>
        <strain evidence="1">LVBAO_FW01</strain>
        <tissue evidence="1">Leaves</tissue>
    </source>
</reference>
<protein>
    <submittedName>
        <fullName evidence="1">Uncharacterized protein</fullName>
    </submittedName>
</protein>
<proteinExistence type="predicted"/>
<gene>
    <name evidence="1" type="ORF">VNO77_02704</name>
</gene>
<accession>A0AAN9R394</accession>
<sequence>MCRQQYSFERSLLASYARAVELIAQDLVMCFGTLNGEMVVIDHKNGYIVSQISPLGAMNGVWTLLAKEHRAMVP</sequence>
<name>A0AAN9R394_CANGL</name>
<keyword evidence="2" id="KW-1185">Reference proteome</keyword>
<dbReference type="EMBL" id="JAYMYQ010000001">
    <property type="protein sequence ID" value="KAK7360695.1"/>
    <property type="molecule type" value="Genomic_DNA"/>
</dbReference>
<evidence type="ECO:0000313" key="1">
    <source>
        <dbReference type="EMBL" id="KAK7360695.1"/>
    </source>
</evidence>
<evidence type="ECO:0000313" key="2">
    <source>
        <dbReference type="Proteomes" id="UP001367508"/>
    </source>
</evidence>
<comment type="caution">
    <text evidence="1">The sequence shown here is derived from an EMBL/GenBank/DDBJ whole genome shotgun (WGS) entry which is preliminary data.</text>
</comment>
<organism evidence="1 2">
    <name type="scientific">Canavalia gladiata</name>
    <name type="common">Sword bean</name>
    <name type="synonym">Dolichos gladiatus</name>
    <dbReference type="NCBI Taxonomy" id="3824"/>
    <lineage>
        <taxon>Eukaryota</taxon>
        <taxon>Viridiplantae</taxon>
        <taxon>Streptophyta</taxon>
        <taxon>Embryophyta</taxon>
        <taxon>Tracheophyta</taxon>
        <taxon>Spermatophyta</taxon>
        <taxon>Magnoliopsida</taxon>
        <taxon>eudicotyledons</taxon>
        <taxon>Gunneridae</taxon>
        <taxon>Pentapetalae</taxon>
        <taxon>rosids</taxon>
        <taxon>fabids</taxon>
        <taxon>Fabales</taxon>
        <taxon>Fabaceae</taxon>
        <taxon>Papilionoideae</taxon>
        <taxon>50 kb inversion clade</taxon>
        <taxon>NPAAA clade</taxon>
        <taxon>indigoferoid/millettioid clade</taxon>
        <taxon>Phaseoleae</taxon>
        <taxon>Canavalia</taxon>
    </lineage>
</organism>